<evidence type="ECO:0008006" key="5">
    <source>
        <dbReference type="Google" id="ProtNLM"/>
    </source>
</evidence>
<dbReference type="EMBL" id="JARJCM010000098">
    <property type="protein sequence ID" value="KAJ7029727.1"/>
    <property type="molecule type" value="Genomic_DNA"/>
</dbReference>
<feature type="compositionally biased region" description="Basic and acidic residues" evidence="1">
    <location>
        <begin position="147"/>
        <end position="156"/>
    </location>
</feature>
<feature type="signal peptide" evidence="2">
    <location>
        <begin position="1"/>
        <end position="19"/>
    </location>
</feature>
<name>A0AAD6SQ28_9AGAR</name>
<sequence length="156" mass="16556">MAVVAVAPALVLLFSPTSSLFTRVLKTPAARPFKSLQAFCKGLKSSPQGGPAQDGADSRLVCAGFAVASCRAPRRPADITGTAGNSNQVNNPYGKSPSKGESRRHLSELLGRHSRSPPVRIRARPVSGIARHRQGSRKPLSSIPMPRDARLCHALN</sequence>
<feature type="region of interest" description="Disordered" evidence="1">
    <location>
        <begin position="75"/>
        <end position="156"/>
    </location>
</feature>
<feature type="compositionally biased region" description="Polar residues" evidence="1">
    <location>
        <begin position="82"/>
        <end position="93"/>
    </location>
</feature>
<feature type="compositionally biased region" description="Basic and acidic residues" evidence="1">
    <location>
        <begin position="98"/>
        <end position="111"/>
    </location>
</feature>
<accession>A0AAD6SQ28</accession>
<evidence type="ECO:0000256" key="2">
    <source>
        <dbReference type="SAM" id="SignalP"/>
    </source>
</evidence>
<organism evidence="3 4">
    <name type="scientific">Mycena alexandri</name>
    <dbReference type="NCBI Taxonomy" id="1745969"/>
    <lineage>
        <taxon>Eukaryota</taxon>
        <taxon>Fungi</taxon>
        <taxon>Dikarya</taxon>
        <taxon>Basidiomycota</taxon>
        <taxon>Agaricomycotina</taxon>
        <taxon>Agaricomycetes</taxon>
        <taxon>Agaricomycetidae</taxon>
        <taxon>Agaricales</taxon>
        <taxon>Marasmiineae</taxon>
        <taxon>Mycenaceae</taxon>
        <taxon>Mycena</taxon>
    </lineage>
</organism>
<evidence type="ECO:0000313" key="4">
    <source>
        <dbReference type="Proteomes" id="UP001218188"/>
    </source>
</evidence>
<reference evidence="3" key="1">
    <citation type="submission" date="2023-03" db="EMBL/GenBank/DDBJ databases">
        <title>Massive genome expansion in bonnet fungi (Mycena s.s.) driven by repeated elements and novel gene families across ecological guilds.</title>
        <authorList>
            <consortium name="Lawrence Berkeley National Laboratory"/>
            <person name="Harder C.B."/>
            <person name="Miyauchi S."/>
            <person name="Viragh M."/>
            <person name="Kuo A."/>
            <person name="Thoen E."/>
            <person name="Andreopoulos B."/>
            <person name="Lu D."/>
            <person name="Skrede I."/>
            <person name="Drula E."/>
            <person name="Henrissat B."/>
            <person name="Morin E."/>
            <person name="Kohler A."/>
            <person name="Barry K."/>
            <person name="LaButti K."/>
            <person name="Morin E."/>
            <person name="Salamov A."/>
            <person name="Lipzen A."/>
            <person name="Mereny Z."/>
            <person name="Hegedus B."/>
            <person name="Baldrian P."/>
            <person name="Stursova M."/>
            <person name="Weitz H."/>
            <person name="Taylor A."/>
            <person name="Grigoriev I.V."/>
            <person name="Nagy L.G."/>
            <person name="Martin F."/>
            <person name="Kauserud H."/>
        </authorList>
    </citation>
    <scope>NUCLEOTIDE SEQUENCE</scope>
    <source>
        <strain evidence="3">CBHHK200</strain>
    </source>
</reference>
<evidence type="ECO:0000256" key="1">
    <source>
        <dbReference type="SAM" id="MobiDB-lite"/>
    </source>
</evidence>
<keyword evidence="2" id="KW-0732">Signal</keyword>
<dbReference type="AlphaFoldDB" id="A0AAD6SQ28"/>
<dbReference type="Proteomes" id="UP001218188">
    <property type="component" value="Unassembled WGS sequence"/>
</dbReference>
<proteinExistence type="predicted"/>
<evidence type="ECO:0000313" key="3">
    <source>
        <dbReference type="EMBL" id="KAJ7029727.1"/>
    </source>
</evidence>
<feature type="chain" id="PRO_5042239829" description="Secreted protein" evidence="2">
    <location>
        <begin position="20"/>
        <end position="156"/>
    </location>
</feature>
<comment type="caution">
    <text evidence="3">The sequence shown here is derived from an EMBL/GenBank/DDBJ whole genome shotgun (WGS) entry which is preliminary data.</text>
</comment>
<gene>
    <name evidence="3" type="ORF">C8F04DRAFT_1187407</name>
</gene>
<protein>
    <recommendedName>
        <fullName evidence="5">Secreted protein</fullName>
    </recommendedName>
</protein>
<keyword evidence="4" id="KW-1185">Reference proteome</keyword>